<dbReference type="Proteomes" id="UP000016491">
    <property type="component" value="Unassembled WGS sequence"/>
</dbReference>
<dbReference type="AlphaFoldDB" id="A0ABC9U1P7"/>
<sequence>MNVLTYRDIMKLLGISKKTTYRILHDPDCPIISSSPYLILEQDLLDFMKAKEQKAKQSQIK</sequence>
<dbReference type="EMBL" id="AWSU01000072">
    <property type="protein sequence ID" value="ERI79424.1"/>
    <property type="molecule type" value="Genomic_DNA"/>
</dbReference>
<dbReference type="RefSeq" id="WP_021641380.1">
    <property type="nucleotide sequence ID" value="NZ_KE992856.1"/>
</dbReference>
<comment type="caution">
    <text evidence="1">The sequence shown here is derived from an EMBL/GenBank/DDBJ whole genome shotgun (WGS) entry which is preliminary data.</text>
</comment>
<organism evidence="1 2">
    <name type="scientific">[Clostridium] symbiosum ATCC 14940</name>
    <dbReference type="NCBI Taxonomy" id="411472"/>
    <lineage>
        <taxon>Bacteria</taxon>
        <taxon>Bacillati</taxon>
        <taxon>Bacillota</taxon>
        <taxon>Clostridia</taxon>
        <taxon>Lachnospirales</taxon>
        <taxon>Lachnospiraceae</taxon>
        <taxon>Otoolea</taxon>
    </lineage>
</organism>
<proteinExistence type="predicted"/>
<accession>A0ABC9U1P7</accession>
<gene>
    <name evidence="1" type="ORF">CLOSYM_00853</name>
</gene>
<name>A0ABC9U1P7_CLOSY</name>
<reference evidence="1 2" key="1">
    <citation type="submission" date="2013-07" db="EMBL/GenBank/DDBJ databases">
        <authorList>
            <person name="Weinstock G."/>
            <person name="Sodergren E."/>
            <person name="Wylie T."/>
            <person name="Fulton L."/>
            <person name="Fulton R."/>
            <person name="Fronick C."/>
            <person name="O'Laughlin M."/>
            <person name="Godfrey J."/>
            <person name="Miner T."/>
            <person name="Herter B."/>
            <person name="Appelbaum E."/>
            <person name="Cordes M."/>
            <person name="Lek S."/>
            <person name="Wollam A."/>
            <person name="Pepin K.H."/>
            <person name="Palsikar V.B."/>
            <person name="Mitreva M."/>
            <person name="Wilson R.K."/>
        </authorList>
    </citation>
    <scope>NUCLEOTIDE SEQUENCE [LARGE SCALE GENOMIC DNA]</scope>
    <source>
        <strain evidence="1 2">ATCC 14940</strain>
    </source>
</reference>
<evidence type="ECO:0008006" key="3">
    <source>
        <dbReference type="Google" id="ProtNLM"/>
    </source>
</evidence>
<evidence type="ECO:0000313" key="1">
    <source>
        <dbReference type="EMBL" id="ERI79424.1"/>
    </source>
</evidence>
<protein>
    <recommendedName>
        <fullName evidence="3">Helix-turn-helix domain-containing protein</fullName>
    </recommendedName>
</protein>
<evidence type="ECO:0000313" key="2">
    <source>
        <dbReference type="Proteomes" id="UP000016491"/>
    </source>
</evidence>